<dbReference type="Proteomes" id="UP000214975">
    <property type="component" value="Chromosome"/>
</dbReference>
<reference evidence="1 2" key="1">
    <citation type="submission" date="2016-08" db="EMBL/GenBank/DDBJ databases">
        <title>A novel genetic cassette of butanologenic Thermoanaerobacterium thermosaccharolyticum that directly convert cellulose to butanol.</title>
        <authorList>
            <person name="Li T."/>
            <person name="He J."/>
        </authorList>
    </citation>
    <scope>NUCLEOTIDE SEQUENCE [LARGE SCALE GENOMIC DNA]</scope>
    <source>
        <strain evidence="1 2">TG57</strain>
    </source>
</reference>
<dbReference type="GeneID" id="93865352"/>
<dbReference type="RefSeq" id="WP_013298969.1">
    <property type="nucleotide sequence ID" value="NZ_CP016893.1"/>
</dbReference>
<gene>
    <name evidence="1" type="ORF">Thert_01145</name>
</gene>
<proteinExistence type="predicted"/>
<protein>
    <submittedName>
        <fullName evidence="1">Cytochrome b subunit of the bc complex</fullName>
    </submittedName>
</protein>
<dbReference type="OMA" id="HIYYAPS"/>
<accession>A0A223HY91</accession>
<dbReference type="Pfam" id="PF10066">
    <property type="entry name" value="DUF2304"/>
    <property type="match status" value="1"/>
</dbReference>
<dbReference type="InterPro" id="IPR019277">
    <property type="entry name" value="DUF2304"/>
</dbReference>
<dbReference type="EMBL" id="CP016893">
    <property type="protein sequence ID" value="AST57245.1"/>
    <property type="molecule type" value="Genomic_DNA"/>
</dbReference>
<evidence type="ECO:0000313" key="1">
    <source>
        <dbReference type="EMBL" id="AST57245.1"/>
    </source>
</evidence>
<sequence>MSFNVYTFSLGFSILFLIIIVREIVRGNLLEKYSLFWIFFSIVMIVISANLRFLNLLSRLLHIYYAPSVLFLLGLLFIISYCFHLTMIISKQSESIVKLTQEVAILKNMIESEKNKDLERGKDK</sequence>
<organism evidence="1 2">
    <name type="scientific">Thermoanaerobacterium thermosaccharolyticum</name>
    <name type="common">Clostridium thermosaccharolyticum</name>
    <dbReference type="NCBI Taxonomy" id="1517"/>
    <lineage>
        <taxon>Bacteria</taxon>
        <taxon>Bacillati</taxon>
        <taxon>Bacillota</taxon>
        <taxon>Clostridia</taxon>
        <taxon>Thermoanaerobacterales</taxon>
        <taxon>Thermoanaerobacteraceae</taxon>
        <taxon>Thermoanaerobacterium</taxon>
    </lineage>
</organism>
<dbReference type="AlphaFoldDB" id="A0A223HY91"/>
<name>A0A223HY91_THETR</name>
<evidence type="ECO:0000313" key="2">
    <source>
        <dbReference type="Proteomes" id="UP000214975"/>
    </source>
</evidence>